<dbReference type="InterPro" id="IPR036390">
    <property type="entry name" value="WH_DNA-bd_sf"/>
</dbReference>
<gene>
    <name evidence="5" type="ORF">KKP3000_000940</name>
</gene>
<evidence type="ECO:0000256" key="2">
    <source>
        <dbReference type="ARBA" id="ARBA00023125"/>
    </source>
</evidence>
<dbReference type="Pfam" id="PF08220">
    <property type="entry name" value="HTH_DeoR"/>
    <property type="match status" value="1"/>
</dbReference>
<dbReference type="PROSITE" id="PS51000">
    <property type="entry name" value="HTH_DEOR_2"/>
    <property type="match status" value="1"/>
</dbReference>
<name>A0ABV5AJB9_9BACL</name>
<reference evidence="5 6" key="1">
    <citation type="journal article" date="2024" name="Int. J. Mol. Sci.">
        <title>Exploration of Alicyclobacillus spp. Genome in Search of Antibiotic Resistance.</title>
        <authorList>
            <person name="Bucka-Kolendo J."/>
            <person name="Kiousi D.E."/>
            <person name="Dekowska A."/>
            <person name="Mikolajczuk-Szczyrba A."/>
            <person name="Karadedos D.M."/>
            <person name="Michael P."/>
            <person name="Galanis A."/>
            <person name="Sokolowska B."/>
        </authorList>
    </citation>
    <scope>NUCLEOTIDE SEQUENCE [LARGE SCALE GENOMIC DNA]</scope>
    <source>
        <strain evidence="5 6">KKP 3000</strain>
    </source>
</reference>
<dbReference type="SMART" id="SM00420">
    <property type="entry name" value="HTH_DEOR"/>
    <property type="match status" value="1"/>
</dbReference>
<dbReference type="InterPro" id="IPR036388">
    <property type="entry name" value="WH-like_DNA-bd_sf"/>
</dbReference>
<dbReference type="Gene3D" id="1.10.10.10">
    <property type="entry name" value="Winged helix-like DNA-binding domain superfamily/Winged helix DNA-binding domain"/>
    <property type="match status" value="1"/>
</dbReference>
<dbReference type="SUPFAM" id="SSF46785">
    <property type="entry name" value="Winged helix' DNA-binding domain"/>
    <property type="match status" value="1"/>
</dbReference>
<proteinExistence type="predicted"/>
<dbReference type="InterPro" id="IPR001034">
    <property type="entry name" value="DeoR_HTH"/>
</dbReference>
<keyword evidence="1" id="KW-0805">Transcription regulation</keyword>
<keyword evidence="6" id="KW-1185">Reference proteome</keyword>
<keyword evidence="3" id="KW-0804">Transcription</keyword>
<dbReference type="PROSITE" id="PS00894">
    <property type="entry name" value="HTH_DEOR_1"/>
    <property type="match status" value="1"/>
</dbReference>
<dbReference type="InterPro" id="IPR014036">
    <property type="entry name" value="DeoR-like_C"/>
</dbReference>
<evidence type="ECO:0000313" key="6">
    <source>
        <dbReference type="Proteomes" id="UP001579974"/>
    </source>
</evidence>
<dbReference type="SMART" id="SM01134">
    <property type="entry name" value="DeoRC"/>
    <property type="match status" value="1"/>
</dbReference>
<feature type="domain" description="HTH deoR-type" evidence="4">
    <location>
        <begin position="3"/>
        <end position="58"/>
    </location>
</feature>
<dbReference type="GO" id="GO:0003677">
    <property type="term" value="F:DNA binding"/>
    <property type="evidence" value="ECO:0007669"/>
    <property type="project" value="UniProtKB-KW"/>
</dbReference>
<evidence type="ECO:0000313" key="5">
    <source>
        <dbReference type="EMBL" id="MFB5192145.1"/>
    </source>
</evidence>
<organism evidence="5 6">
    <name type="scientific">Alicyclobacillus fastidiosus</name>
    <dbReference type="NCBI Taxonomy" id="392011"/>
    <lineage>
        <taxon>Bacteria</taxon>
        <taxon>Bacillati</taxon>
        <taxon>Bacillota</taxon>
        <taxon>Bacilli</taxon>
        <taxon>Bacillales</taxon>
        <taxon>Alicyclobacillaceae</taxon>
        <taxon>Alicyclobacillus</taxon>
    </lineage>
</organism>
<dbReference type="EMBL" id="JBDXSU010000017">
    <property type="protein sequence ID" value="MFB5192145.1"/>
    <property type="molecule type" value="Genomic_DNA"/>
</dbReference>
<dbReference type="PANTHER" id="PTHR30363:SF44">
    <property type="entry name" value="AGA OPERON TRANSCRIPTIONAL REPRESSOR-RELATED"/>
    <property type="match status" value="1"/>
</dbReference>
<protein>
    <submittedName>
        <fullName evidence="5">DeoR/GlpR family DNA-binding transcription regulator</fullName>
    </submittedName>
</protein>
<keyword evidence="2 5" id="KW-0238">DNA-binding</keyword>
<comment type="caution">
    <text evidence="5">The sequence shown here is derived from an EMBL/GenBank/DDBJ whole genome shotgun (WGS) entry which is preliminary data.</text>
</comment>
<accession>A0ABV5AJB9</accession>
<evidence type="ECO:0000256" key="1">
    <source>
        <dbReference type="ARBA" id="ARBA00023015"/>
    </source>
</evidence>
<sequence length="252" mass="28285">MMAVERQRKIADLVNEKGSIRVHEISQLFDVTPETARRDLDLLESEGKLRRTHGGAVRMDDGQGDVPYVERESTNSKEKLEVARLALSHISAGDKIALDASSTAWFLAREIPDMPLTVLTNSVRVIQELSSKERIQVISTGGILRSQSMSFVGPLAEETLSKYYVNKAFISCKGVHLEYGVSEANEWQAIVKRRMTSIADETYLLVDHTKFGLRDFTHVLDLADVAHILTDSQVPDEVNEKFLERGTQIERS</sequence>
<dbReference type="InterPro" id="IPR018356">
    <property type="entry name" value="Tscrpt_reg_HTH_DeoR_CS"/>
</dbReference>
<dbReference type="PANTHER" id="PTHR30363">
    <property type="entry name" value="HTH-TYPE TRANSCRIPTIONAL REGULATOR SRLR-RELATED"/>
    <property type="match status" value="1"/>
</dbReference>
<dbReference type="PRINTS" id="PR00037">
    <property type="entry name" value="HTHLACR"/>
</dbReference>
<dbReference type="InterPro" id="IPR037171">
    <property type="entry name" value="NagB/RpiA_transferase-like"/>
</dbReference>
<dbReference type="Proteomes" id="UP001579974">
    <property type="component" value="Unassembled WGS sequence"/>
</dbReference>
<dbReference type="Pfam" id="PF00455">
    <property type="entry name" value="DeoRC"/>
    <property type="match status" value="1"/>
</dbReference>
<evidence type="ECO:0000256" key="3">
    <source>
        <dbReference type="ARBA" id="ARBA00023163"/>
    </source>
</evidence>
<dbReference type="SUPFAM" id="SSF100950">
    <property type="entry name" value="NagB/RpiA/CoA transferase-like"/>
    <property type="match status" value="1"/>
</dbReference>
<dbReference type="InterPro" id="IPR050313">
    <property type="entry name" value="Carb_Metab_HTH_regulators"/>
</dbReference>
<evidence type="ECO:0000259" key="4">
    <source>
        <dbReference type="PROSITE" id="PS51000"/>
    </source>
</evidence>